<feature type="region of interest" description="Disordered" evidence="10">
    <location>
        <begin position="38"/>
        <end position="81"/>
    </location>
</feature>
<keyword evidence="6 9" id="KW-0227">DNA damage</keyword>
<evidence type="ECO:0000256" key="1">
    <source>
        <dbReference type="ARBA" id="ARBA00002653"/>
    </source>
</evidence>
<comment type="function">
    <text evidence="1 9">DNA-binding protein that binds to both single- and double-stranded DNA. Binds preferentially to UV-damaged DNA. May be involved in DNA-metabolic processes.</text>
</comment>
<dbReference type="GO" id="GO:0003677">
    <property type="term" value="F:DNA binding"/>
    <property type="evidence" value="ECO:0007669"/>
    <property type="project" value="UniProtKB-UniRule"/>
</dbReference>
<gene>
    <name evidence="11" type="ORF">B2J93_1360</name>
</gene>
<dbReference type="SUPFAM" id="SSF50978">
    <property type="entry name" value="WD40 repeat-like"/>
    <property type="match status" value="1"/>
</dbReference>
<keyword evidence="12" id="KW-1185">Reference proteome</keyword>
<dbReference type="FunCoup" id="A0A218Z8U2">
    <property type="interactions" value="642"/>
</dbReference>
<evidence type="ECO:0000256" key="7">
    <source>
        <dbReference type="ARBA" id="ARBA00023125"/>
    </source>
</evidence>
<dbReference type="GO" id="GO:2000001">
    <property type="term" value="P:regulation of DNA damage checkpoint"/>
    <property type="evidence" value="ECO:0007669"/>
    <property type="project" value="TreeGrafter"/>
</dbReference>
<dbReference type="InterPro" id="IPR001680">
    <property type="entry name" value="WD40_rpt"/>
</dbReference>
<evidence type="ECO:0000313" key="12">
    <source>
        <dbReference type="Proteomes" id="UP000242519"/>
    </source>
</evidence>
<evidence type="ECO:0000256" key="5">
    <source>
        <dbReference type="ARBA" id="ARBA00022737"/>
    </source>
</evidence>
<evidence type="ECO:0000256" key="10">
    <source>
        <dbReference type="SAM" id="MobiDB-lite"/>
    </source>
</evidence>
<keyword evidence="5" id="KW-0677">Repeat</keyword>
<dbReference type="GO" id="GO:0006974">
    <property type="term" value="P:DNA damage response"/>
    <property type="evidence" value="ECO:0007669"/>
    <property type="project" value="UniProtKB-KW"/>
</dbReference>
<protein>
    <recommendedName>
        <fullName evidence="3 9">DNA damage-binding protein CMR1</fullName>
    </recommendedName>
</protein>
<dbReference type="PROSITE" id="PS50082">
    <property type="entry name" value="WD_REPEATS_2"/>
    <property type="match status" value="2"/>
</dbReference>
<dbReference type="STRING" id="503106.A0A218Z8U2"/>
<proteinExistence type="inferred from homology"/>
<dbReference type="Proteomes" id="UP000242519">
    <property type="component" value="Unassembled WGS sequence"/>
</dbReference>
<dbReference type="InterPro" id="IPR050853">
    <property type="entry name" value="WD_repeat_DNA-damage-binding"/>
</dbReference>
<evidence type="ECO:0000256" key="9">
    <source>
        <dbReference type="RuleBase" id="RU365004"/>
    </source>
</evidence>
<dbReference type="EMBL" id="MZNU01000102">
    <property type="protein sequence ID" value="OWP04501.1"/>
    <property type="molecule type" value="Genomic_DNA"/>
</dbReference>
<feature type="region of interest" description="Disordered" evidence="10">
    <location>
        <begin position="212"/>
        <end position="233"/>
    </location>
</feature>
<sequence>MVPVKNDNEGMSAFERSRLANIATNEAIVKDLSTAAAKIAPKSLGRTRPTAPRKKTTPVKTEVTRPRRASSRLAGIDADSETQKRKAEVEYELAAEQAKSKKQRVSGELNFNDIVVDGKKFSKDEGFLSGIMRGAQPNVRTFSEDDVKETTDEGLKALREKMSGLELYDCYEPNQIKITPERIYSLGFHPSQDKALIFAGDKMGNMGIFDASQTGPEVKAEDSADDDEESDTPEPAITALKLHSRTITSFAFPADGNSLFSASYDSSVRKFDLQKGLAVEVFAPASTGEELPISCISMPSSDPNTLYFSTLEGSFGRHDLRTKPADAEIFQLTDKKLGGFSCHPLYPHLFATASLDRTLKIWDLRSIKGKGESRVPALLGEHTSRLSVSHASFSAGGQVATSSYDDTIKIHSFPEAGSFKPGHELEIEAMEPSSIIKHNNQTGRWVTILKPQWQERPEDGIQKFAIGNMNRFVDVYSSDGEQLAQLSGEGITAVPAVAHFHPSKDWVAGGTASGKLCLWM</sequence>
<dbReference type="AlphaFoldDB" id="A0A218Z8U2"/>
<dbReference type="Pfam" id="PF00400">
    <property type="entry name" value="WD40"/>
    <property type="match status" value="3"/>
</dbReference>
<evidence type="ECO:0000256" key="6">
    <source>
        <dbReference type="ARBA" id="ARBA00022763"/>
    </source>
</evidence>
<dbReference type="GO" id="GO:0005634">
    <property type="term" value="C:nucleus"/>
    <property type="evidence" value="ECO:0007669"/>
    <property type="project" value="TreeGrafter"/>
</dbReference>
<evidence type="ECO:0000256" key="8">
    <source>
        <dbReference type="PROSITE-ProRule" id="PRU00221"/>
    </source>
</evidence>
<feature type="repeat" description="WD" evidence="8">
    <location>
        <begin position="240"/>
        <end position="281"/>
    </location>
</feature>
<keyword evidence="4 8" id="KW-0853">WD repeat</keyword>
<dbReference type="InterPro" id="IPR015943">
    <property type="entry name" value="WD40/YVTN_repeat-like_dom_sf"/>
</dbReference>
<feature type="compositionally biased region" description="Acidic residues" evidence="10">
    <location>
        <begin position="223"/>
        <end position="232"/>
    </location>
</feature>
<dbReference type="SMART" id="SM00320">
    <property type="entry name" value="WD40"/>
    <property type="match status" value="4"/>
</dbReference>
<dbReference type="PANTHER" id="PTHR14773:SF0">
    <property type="entry name" value="WD REPEAT-CONTAINING PROTEIN 76"/>
    <property type="match status" value="1"/>
</dbReference>
<dbReference type="InterPro" id="IPR036322">
    <property type="entry name" value="WD40_repeat_dom_sf"/>
</dbReference>
<organism evidence="11 12">
    <name type="scientific">Diplocarpon coronariae</name>
    <dbReference type="NCBI Taxonomy" id="2795749"/>
    <lineage>
        <taxon>Eukaryota</taxon>
        <taxon>Fungi</taxon>
        <taxon>Dikarya</taxon>
        <taxon>Ascomycota</taxon>
        <taxon>Pezizomycotina</taxon>
        <taxon>Leotiomycetes</taxon>
        <taxon>Helotiales</taxon>
        <taxon>Drepanopezizaceae</taxon>
        <taxon>Diplocarpon</taxon>
    </lineage>
</organism>
<dbReference type="InParanoid" id="A0A218Z8U2"/>
<evidence type="ECO:0000256" key="4">
    <source>
        <dbReference type="ARBA" id="ARBA00022574"/>
    </source>
</evidence>
<dbReference type="OrthoDB" id="9890280at2759"/>
<comment type="similarity">
    <text evidence="2 9">Belongs to the WD repeat DDB2/WDR76 family.</text>
</comment>
<reference evidence="11 12" key="1">
    <citation type="submission" date="2017-04" db="EMBL/GenBank/DDBJ databases">
        <title>Draft genome sequence of Marssonina coronaria NL1: causal agent of apple blotch.</title>
        <authorList>
            <person name="Cheng Q."/>
        </authorList>
    </citation>
    <scope>NUCLEOTIDE SEQUENCE [LARGE SCALE GENOMIC DNA]</scope>
    <source>
        <strain evidence="11 12">NL1</strain>
    </source>
</reference>
<evidence type="ECO:0000313" key="11">
    <source>
        <dbReference type="EMBL" id="OWP04501.1"/>
    </source>
</evidence>
<accession>A0A218Z8U2</accession>
<comment type="caution">
    <text evidence="11">The sequence shown here is derived from an EMBL/GenBank/DDBJ whole genome shotgun (WGS) entry which is preliminary data.</text>
</comment>
<dbReference type="PANTHER" id="PTHR14773">
    <property type="entry name" value="WD REPEAT-CONTAINING PROTEIN 76"/>
    <property type="match status" value="1"/>
</dbReference>
<evidence type="ECO:0000256" key="2">
    <source>
        <dbReference type="ARBA" id="ARBA00005434"/>
    </source>
</evidence>
<dbReference type="FunFam" id="2.130.10.10:FF:000562">
    <property type="entry name" value="DNA damage-binding protein CMR1"/>
    <property type="match status" value="1"/>
</dbReference>
<keyword evidence="7 9" id="KW-0238">DNA-binding</keyword>
<dbReference type="Gene3D" id="2.130.10.10">
    <property type="entry name" value="YVTN repeat-like/Quinoprotein amine dehydrogenase"/>
    <property type="match status" value="1"/>
</dbReference>
<feature type="repeat" description="WD" evidence="8">
    <location>
        <begin position="349"/>
        <end position="366"/>
    </location>
</feature>
<name>A0A218Z8U2_9HELO</name>
<evidence type="ECO:0000256" key="3">
    <source>
        <dbReference type="ARBA" id="ARBA00021132"/>
    </source>
</evidence>